<dbReference type="InterPro" id="IPR021323">
    <property type="entry name" value="DUF2927"/>
</dbReference>
<keyword evidence="1" id="KW-0732">Signal</keyword>
<accession>A0A2Y9C8X6</accession>
<gene>
    <name evidence="2" type="ORF">BCF38_11460</name>
    <name evidence="3" type="ORF">SAMN05421539_11460</name>
</gene>
<reference evidence="2 4" key="2">
    <citation type="submission" date="2018-03" db="EMBL/GenBank/DDBJ databases">
        <title>Genomic Encyclopedia of Archaeal and Bacterial Type Strains, Phase II (KMG-II): from individual species to whole genera.</title>
        <authorList>
            <person name="Goeker M."/>
        </authorList>
    </citation>
    <scope>NUCLEOTIDE SEQUENCE [LARGE SCALE GENOMIC DNA]</scope>
    <source>
        <strain evidence="2 4">DSM 25227</strain>
    </source>
</reference>
<evidence type="ECO:0000313" key="5">
    <source>
        <dbReference type="Proteomes" id="UP000251571"/>
    </source>
</evidence>
<name>A0A2Y9C8X6_9RHOB</name>
<protein>
    <recommendedName>
        <fullName evidence="6">ATP-dependent transcriptional regulator</fullName>
    </recommendedName>
</protein>
<dbReference type="EMBL" id="UETC01000014">
    <property type="protein sequence ID" value="SSA50623.1"/>
    <property type="molecule type" value="Genomic_DNA"/>
</dbReference>
<dbReference type="Pfam" id="PF11150">
    <property type="entry name" value="DUF2927"/>
    <property type="match status" value="1"/>
</dbReference>
<keyword evidence="4" id="KW-1185">Reference proteome</keyword>
<feature type="signal peptide" evidence="1">
    <location>
        <begin position="1"/>
        <end position="22"/>
    </location>
</feature>
<evidence type="ECO:0008006" key="6">
    <source>
        <dbReference type="Google" id="ProtNLM"/>
    </source>
</evidence>
<dbReference type="EMBL" id="QGDJ01000014">
    <property type="protein sequence ID" value="PWJ13297.1"/>
    <property type="molecule type" value="Genomic_DNA"/>
</dbReference>
<dbReference type="Proteomes" id="UP000245839">
    <property type="component" value="Unassembled WGS sequence"/>
</dbReference>
<organism evidence="3 5">
    <name type="scientific">Jannaschia seohaensis</name>
    <dbReference type="NCBI Taxonomy" id="475081"/>
    <lineage>
        <taxon>Bacteria</taxon>
        <taxon>Pseudomonadati</taxon>
        <taxon>Pseudomonadota</taxon>
        <taxon>Alphaproteobacteria</taxon>
        <taxon>Rhodobacterales</taxon>
        <taxon>Roseobacteraceae</taxon>
        <taxon>Jannaschia</taxon>
    </lineage>
</organism>
<sequence>MMLRGLILAGAVALASCTPADAPPVASRAGIVSAAALPPAHRFTGVPQRPIPVQPNGQLARDFMALSFQLETGRQLPVFTRFEGPITVGVEGEAPSSLDADLDALIARLRTEARIDVSRAGRGEMPSITVSALPRKTLQSVVPGAACFVVPRVTGWQDYLDRRFSNAVDWTTLKTRTRASIFLPGDVSAQEIRDCLHEELAQALGPLNDLYRLPHSVFNDDNVHVVLTSYDMMLLRATYDPALRSGMSQEEIAAVLPKVMARVNPAGRRPDRAATVESPDDWTRSIRGALSPAGSSRNRLAQAERAVAIATDASWRDSRLPFAQLALGRAALSTDADRAIAAFLAAGTGFRRLYGDGIHAAHVAVQLAAFALTAGQPESTLRIVDRALPAARDAQNAGITSTLLMIRSQALAMRGAAELSQEVRSEAISWGRYAWGDRVLARRLAEIDALSPAS</sequence>
<dbReference type="PROSITE" id="PS51257">
    <property type="entry name" value="PROKAR_LIPOPROTEIN"/>
    <property type="match status" value="1"/>
</dbReference>
<evidence type="ECO:0000256" key="1">
    <source>
        <dbReference type="SAM" id="SignalP"/>
    </source>
</evidence>
<dbReference type="RefSeq" id="WP_245947665.1">
    <property type="nucleotide sequence ID" value="NZ_QGDJ01000014.1"/>
</dbReference>
<proteinExistence type="predicted"/>
<reference evidence="3 5" key="1">
    <citation type="submission" date="2016-10" db="EMBL/GenBank/DDBJ databases">
        <authorList>
            <person name="Cai Z."/>
        </authorList>
    </citation>
    <scope>NUCLEOTIDE SEQUENCE [LARGE SCALE GENOMIC DNA]</scope>
    <source>
        <strain evidence="3 5">DSM 25227</strain>
    </source>
</reference>
<evidence type="ECO:0000313" key="3">
    <source>
        <dbReference type="EMBL" id="SSA50623.1"/>
    </source>
</evidence>
<feature type="chain" id="PRO_5036059112" description="ATP-dependent transcriptional regulator" evidence="1">
    <location>
        <begin position="23"/>
        <end position="454"/>
    </location>
</feature>
<evidence type="ECO:0000313" key="4">
    <source>
        <dbReference type="Proteomes" id="UP000245839"/>
    </source>
</evidence>
<dbReference type="AlphaFoldDB" id="A0A2Y9C8X6"/>
<dbReference type="Proteomes" id="UP000251571">
    <property type="component" value="Unassembled WGS sequence"/>
</dbReference>
<evidence type="ECO:0000313" key="2">
    <source>
        <dbReference type="EMBL" id="PWJ13297.1"/>
    </source>
</evidence>